<evidence type="ECO:0000256" key="2">
    <source>
        <dbReference type="SAM" id="Phobius"/>
    </source>
</evidence>
<comment type="caution">
    <text evidence="3">The sequence shown here is derived from an EMBL/GenBank/DDBJ whole genome shotgun (WGS) entry which is preliminary data.</text>
</comment>
<dbReference type="EMBL" id="CAJJDN010000010">
    <property type="protein sequence ID" value="CAD8056957.1"/>
    <property type="molecule type" value="Genomic_DNA"/>
</dbReference>
<name>A0A8S1KQ29_9CILI</name>
<proteinExistence type="predicted"/>
<reference evidence="3" key="1">
    <citation type="submission" date="2021-01" db="EMBL/GenBank/DDBJ databases">
        <authorList>
            <consortium name="Genoscope - CEA"/>
            <person name="William W."/>
        </authorList>
    </citation>
    <scope>NUCLEOTIDE SEQUENCE</scope>
</reference>
<dbReference type="Proteomes" id="UP000692954">
    <property type="component" value="Unassembled WGS sequence"/>
</dbReference>
<feature type="transmembrane region" description="Helical" evidence="2">
    <location>
        <begin position="104"/>
        <end position="124"/>
    </location>
</feature>
<organism evidence="3 4">
    <name type="scientific">Paramecium sonneborni</name>
    <dbReference type="NCBI Taxonomy" id="65129"/>
    <lineage>
        <taxon>Eukaryota</taxon>
        <taxon>Sar</taxon>
        <taxon>Alveolata</taxon>
        <taxon>Ciliophora</taxon>
        <taxon>Intramacronucleata</taxon>
        <taxon>Oligohymenophorea</taxon>
        <taxon>Peniculida</taxon>
        <taxon>Parameciidae</taxon>
        <taxon>Paramecium</taxon>
    </lineage>
</organism>
<keyword evidence="2" id="KW-1133">Transmembrane helix</keyword>
<feature type="region of interest" description="Disordered" evidence="1">
    <location>
        <begin position="1"/>
        <end position="30"/>
    </location>
</feature>
<keyword evidence="2" id="KW-0472">Membrane</keyword>
<accession>A0A8S1KQ29</accession>
<evidence type="ECO:0000313" key="4">
    <source>
        <dbReference type="Proteomes" id="UP000692954"/>
    </source>
</evidence>
<feature type="compositionally biased region" description="Polar residues" evidence="1">
    <location>
        <begin position="1"/>
        <end position="10"/>
    </location>
</feature>
<keyword evidence="2" id="KW-0812">Transmembrane</keyword>
<gene>
    <name evidence="3" type="ORF">PSON_ATCC_30995.1.T0100543</name>
</gene>
<dbReference type="AlphaFoldDB" id="A0A8S1KQ29"/>
<keyword evidence="4" id="KW-1185">Reference proteome</keyword>
<evidence type="ECO:0000256" key="1">
    <source>
        <dbReference type="SAM" id="MobiDB-lite"/>
    </source>
</evidence>
<sequence length="198" mass="23711">MTSIQSQTRTRIFESDSETNTKKRPITPSSQSQLFKDNQKIHHLTHNTQFNTPIVQCHYHPDYRLNYTKLFDYLLPLCPQCVTIHQEDHNNLYQPINLSSSQYLFNRTIYLIFIYFLIFQYKLFQLKIFLNLSLNKIVDICNLLAKDIQNVTELKTFINEHYKNQKIRFHEAKNLYINQLIKIFKITQLTQFISSISI</sequence>
<protein>
    <submittedName>
        <fullName evidence="3">Uncharacterized protein</fullName>
    </submittedName>
</protein>
<evidence type="ECO:0000313" key="3">
    <source>
        <dbReference type="EMBL" id="CAD8056957.1"/>
    </source>
</evidence>